<dbReference type="Gene3D" id="2.40.170.20">
    <property type="entry name" value="TonB-dependent receptor, beta-barrel domain"/>
    <property type="match status" value="1"/>
</dbReference>
<dbReference type="InterPro" id="IPR039426">
    <property type="entry name" value="TonB-dep_rcpt-like"/>
</dbReference>
<keyword evidence="2 7" id="KW-0813">Transport</keyword>
<dbReference type="InterPro" id="IPR008969">
    <property type="entry name" value="CarboxyPept-like_regulatory"/>
</dbReference>
<keyword evidence="3 7" id="KW-1134">Transmembrane beta strand</keyword>
<dbReference type="Gene3D" id="2.60.40.1120">
    <property type="entry name" value="Carboxypeptidase-like, regulatory domain"/>
    <property type="match status" value="1"/>
</dbReference>
<dbReference type="SUPFAM" id="SSF49464">
    <property type="entry name" value="Carboxypeptidase regulatory domain-like"/>
    <property type="match status" value="1"/>
</dbReference>
<protein>
    <submittedName>
        <fullName evidence="10">SusC/RagA family TonB-linked outer membrane protein</fullName>
    </submittedName>
</protein>
<dbReference type="InterPro" id="IPR036942">
    <property type="entry name" value="Beta-barrel_TonB_sf"/>
</dbReference>
<evidence type="ECO:0000313" key="11">
    <source>
        <dbReference type="Proteomes" id="UP001449657"/>
    </source>
</evidence>
<dbReference type="Gene3D" id="2.170.130.10">
    <property type="entry name" value="TonB-dependent receptor, plug domain"/>
    <property type="match status" value="1"/>
</dbReference>
<sequence length="1076" mass="118381">MKRLLFMLILTGLMPALFAQDAVRKGVVLDETGMPLERASVQIKGTTSGTFTDAKGQFSIKSPQNAVLVFTMVGFLRAEVAAAAVDGDYSIRLTKNESQLTEVVVTALGVNRNRNQMPYAVQTIKGDEVAKIRTPNFVQGLSGKIAGLNIQQGNAMGGSTNITLRGIRSITGDNQALFVVDGVPYANASGTRNILNTTNSGQRTGSGGYDYGSTAADFNADDIETITVLKGAAASALYGSQGANGVILITTKKANRGLGVTFNAGGTLGMLDKSTFPTYQRLYGGGYGADKDDATGYFYEDDLDGDGKLDLIAPIGDDASYGHKFDPNLMVFQWESLYPGTPKYLKKRAWTAPENNPDAFFRKGSATNFSVFVDGASDKSSFKLGLTRNDEKGIIENSRIQKNLVNISASFNPIPKLTISAAANYTNIKGKGRWGTGYDGSEGKNIMTSLRQWWQTSVDILQQKDAYFVDRKNRPWNIVGYDDLRPYYWDNPYWTIYENYQDDTRNRFFGNVSVNYKATEWLNVMARVAQDYYDELREERIAIGSTGVPKYLRSNRWFKETNIDLLLNADKEIGNGLTLKALLGSNIRKQRIENILAETNGGLVVPRLYTLSNTLSQPASPLEYLGRREVQGIFGGTTLSYKDMLSLDLTLRRDVSSTLPKGANSYYYPSVSGGFTFSKLLPAATWLSIGKLRANYAQVGADAPISAVRDTYSQEQIWGPVVQYSTRSTKNNLGLKPERTESVEGGLELGFFDNRIGLDLTAYKTKTIDQIIPVASSAASGFLARYMNAGVVENKGLEVSLTGAPVRTTDFSWNVTANWSTNKNRVVSLPDGADNLQLASFQGNVTINAAIGQPFGIIRGTDYVYTNGRKTVDDDGRYLISPTTNNIIGNPNPKWLAGLNNQFRYKNFFLSFLVDMRKGGDVFSLDMYYGLSQGLYTETALVNSRGVNSREPVDKNGGVIMDGVTADGKENEIWVENEYGTYGDYYNPNKGFVYDASYVKLREAVFTYTLPKTLLSRIGFVKGLDLSLIGRNLWIIHKNLPHADPEDTLGSGNLQGYQSGSYPTTRTFTFNLKCKF</sequence>
<feature type="signal peptide" evidence="8">
    <location>
        <begin position="1"/>
        <end position="19"/>
    </location>
</feature>
<evidence type="ECO:0000313" key="10">
    <source>
        <dbReference type="EMBL" id="WZN44377.1"/>
    </source>
</evidence>
<evidence type="ECO:0000256" key="2">
    <source>
        <dbReference type="ARBA" id="ARBA00022448"/>
    </source>
</evidence>
<dbReference type="Pfam" id="PF13715">
    <property type="entry name" value="CarbopepD_reg_2"/>
    <property type="match status" value="1"/>
</dbReference>
<dbReference type="NCBIfam" id="TIGR04056">
    <property type="entry name" value="OMP_RagA_SusC"/>
    <property type="match status" value="1"/>
</dbReference>
<evidence type="ECO:0000256" key="5">
    <source>
        <dbReference type="ARBA" id="ARBA00023136"/>
    </source>
</evidence>
<evidence type="ECO:0000256" key="8">
    <source>
        <dbReference type="SAM" id="SignalP"/>
    </source>
</evidence>
<dbReference type="InterPro" id="IPR037066">
    <property type="entry name" value="Plug_dom_sf"/>
</dbReference>
<dbReference type="NCBIfam" id="TIGR04057">
    <property type="entry name" value="SusC_RagA_signa"/>
    <property type="match status" value="1"/>
</dbReference>
<dbReference type="InterPro" id="IPR012910">
    <property type="entry name" value="Plug_dom"/>
</dbReference>
<keyword evidence="8" id="KW-0732">Signal</keyword>
<reference evidence="10 11" key="1">
    <citation type="submission" date="2024-03" db="EMBL/GenBank/DDBJ databases">
        <title>Chitinophaga caseinilytica sp. nov., a casein hydrolysing bacterium isolated from forest soil.</title>
        <authorList>
            <person name="Lee D.S."/>
            <person name="Han D.M."/>
            <person name="Baek J.H."/>
            <person name="Choi D.G."/>
            <person name="Jeon J.H."/>
            <person name="Jeon C.O."/>
        </authorList>
    </citation>
    <scope>NUCLEOTIDE SEQUENCE [LARGE SCALE GENOMIC DNA]</scope>
    <source>
        <strain evidence="10 11">KACC 19118</strain>
    </source>
</reference>
<organism evidence="10 11">
    <name type="scientific">Chitinophaga caseinilytica</name>
    <dbReference type="NCBI Taxonomy" id="2267521"/>
    <lineage>
        <taxon>Bacteria</taxon>
        <taxon>Pseudomonadati</taxon>
        <taxon>Bacteroidota</taxon>
        <taxon>Chitinophagia</taxon>
        <taxon>Chitinophagales</taxon>
        <taxon>Chitinophagaceae</taxon>
        <taxon>Chitinophaga</taxon>
    </lineage>
</organism>
<comment type="subcellular location">
    <subcellularLocation>
        <location evidence="1 7">Cell outer membrane</location>
        <topology evidence="1 7">Multi-pass membrane protein</topology>
    </subcellularLocation>
</comment>
<dbReference type="EMBL" id="CP150096">
    <property type="protein sequence ID" value="WZN44377.1"/>
    <property type="molecule type" value="Genomic_DNA"/>
</dbReference>
<dbReference type="Pfam" id="PF07715">
    <property type="entry name" value="Plug"/>
    <property type="match status" value="1"/>
</dbReference>
<dbReference type="InterPro" id="IPR023997">
    <property type="entry name" value="TonB-dep_OMP_SusC/RagA_CS"/>
</dbReference>
<keyword evidence="6 7" id="KW-0998">Cell outer membrane</keyword>
<gene>
    <name evidence="10" type="ORF">WJU22_15885</name>
</gene>
<evidence type="ECO:0000256" key="6">
    <source>
        <dbReference type="ARBA" id="ARBA00023237"/>
    </source>
</evidence>
<evidence type="ECO:0000259" key="9">
    <source>
        <dbReference type="Pfam" id="PF07715"/>
    </source>
</evidence>
<dbReference type="Proteomes" id="UP001449657">
    <property type="component" value="Chromosome"/>
</dbReference>
<keyword evidence="4 7" id="KW-0812">Transmembrane</keyword>
<evidence type="ECO:0000256" key="3">
    <source>
        <dbReference type="ARBA" id="ARBA00022452"/>
    </source>
</evidence>
<dbReference type="InterPro" id="IPR023996">
    <property type="entry name" value="TonB-dep_OMP_SusC/RagA"/>
</dbReference>
<dbReference type="SUPFAM" id="SSF56935">
    <property type="entry name" value="Porins"/>
    <property type="match status" value="1"/>
</dbReference>
<dbReference type="RefSeq" id="WP_341839161.1">
    <property type="nucleotide sequence ID" value="NZ_CP149792.1"/>
</dbReference>
<accession>A0ABZ2YZ87</accession>
<evidence type="ECO:0000256" key="4">
    <source>
        <dbReference type="ARBA" id="ARBA00022692"/>
    </source>
</evidence>
<dbReference type="PROSITE" id="PS52016">
    <property type="entry name" value="TONB_DEPENDENT_REC_3"/>
    <property type="match status" value="1"/>
</dbReference>
<evidence type="ECO:0000256" key="7">
    <source>
        <dbReference type="PROSITE-ProRule" id="PRU01360"/>
    </source>
</evidence>
<evidence type="ECO:0000256" key="1">
    <source>
        <dbReference type="ARBA" id="ARBA00004571"/>
    </source>
</evidence>
<feature type="domain" description="TonB-dependent receptor plug" evidence="9">
    <location>
        <begin position="115"/>
        <end position="246"/>
    </location>
</feature>
<keyword evidence="5 7" id="KW-0472">Membrane</keyword>
<proteinExistence type="inferred from homology"/>
<keyword evidence="11" id="KW-1185">Reference proteome</keyword>
<name>A0ABZ2YZ87_9BACT</name>
<comment type="similarity">
    <text evidence="7">Belongs to the TonB-dependent receptor family.</text>
</comment>
<feature type="chain" id="PRO_5046763994" evidence="8">
    <location>
        <begin position="20"/>
        <end position="1076"/>
    </location>
</feature>